<sequence length="142" mass="15690">MSTHHDGCRRSLTLPILAIPALGFGIWMSTHHDESNLGRSLDEVELQSNLIQKTRILLNNTENLKCMKSCPMKADDLNNLPKKIPHKPKGRTLFCGYPGVNASYYDLSSHPVCSNSYGKLYKNSPASIATIVLLAGPELQNI</sequence>
<keyword evidence="1" id="KW-0812">Transmembrane</keyword>
<feature type="transmembrane region" description="Helical" evidence="1">
    <location>
        <begin position="12"/>
        <end position="30"/>
    </location>
</feature>
<protein>
    <submittedName>
        <fullName evidence="2">Uncharacterized protein</fullName>
    </submittedName>
</protein>
<organism evidence="2 3">
    <name type="scientific">Dillenia turbinata</name>
    <dbReference type="NCBI Taxonomy" id="194707"/>
    <lineage>
        <taxon>Eukaryota</taxon>
        <taxon>Viridiplantae</taxon>
        <taxon>Streptophyta</taxon>
        <taxon>Embryophyta</taxon>
        <taxon>Tracheophyta</taxon>
        <taxon>Spermatophyta</taxon>
        <taxon>Magnoliopsida</taxon>
        <taxon>eudicotyledons</taxon>
        <taxon>Gunneridae</taxon>
        <taxon>Pentapetalae</taxon>
        <taxon>Dilleniales</taxon>
        <taxon>Dilleniaceae</taxon>
        <taxon>Dillenia</taxon>
    </lineage>
</organism>
<gene>
    <name evidence="2" type="ORF">RJ641_000267</name>
</gene>
<evidence type="ECO:0000313" key="3">
    <source>
        <dbReference type="Proteomes" id="UP001370490"/>
    </source>
</evidence>
<proteinExistence type="predicted"/>
<evidence type="ECO:0000313" key="2">
    <source>
        <dbReference type="EMBL" id="KAK6946794.1"/>
    </source>
</evidence>
<keyword evidence="1" id="KW-0472">Membrane</keyword>
<comment type="caution">
    <text evidence="2">The sequence shown here is derived from an EMBL/GenBank/DDBJ whole genome shotgun (WGS) entry which is preliminary data.</text>
</comment>
<accession>A0AAN8W5Z9</accession>
<keyword evidence="1" id="KW-1133">Transmembrane helix</keyword>
<reference evidence="2 3" key="1">
    <citation type="submission" date="2023-12" db="EMBL/GenBank/DDBJ databases">
        <title>A high-quality genome assembly for Dillenia turbinata (Dilleniales).</title>
        <authorList>
            <person name="Chanderbali A."/>
        </authorList>
    </citation>
    <scope>NUCLEOTIDE SEQUENCE [LARGE SCALE GENOMIC DNA]</scope>
    <source>
        <strain evidence="2">LSX21</strain>
        <tissue evidence="2">Leaf</tissue>
    </source>
</reference>
<evidence type="ECO:0000256" key="1">
    <source>
        <dbReference type="SAM" id="Phobius"/>
    </source>
</evidence>
<dbReference type="Proteomes" id="UP001370490">
    <property type="component" value="Unassembled WGS sequence"/>
</dbReference>
<dbReference type="EMBL" id="JBAMMX010000001">
    <property type="protein sequence ID" value="KAK6946794.1"/>
    <property type="molecule type" value="Genomic_DNA"/>
</dbReference>
<name>A0AAN8W5Z9_9MAGN</name>
<keyword evidence="3" id="KW-1185">Reference proteome</keyword>
<dbReference type="AlphaFoldDB" id="A0AAN8W5Z9"/>